<proteinExistence type="predicted"/>
<evidence type="ECO:0000313" key="3">
    <source>
        <dbReference type="Proteomes" id="UP000292695"/>
    </source>
</evidence>
<evidence type="ECO:0000313" key="2">
    <source>
        <dbReference type="EMBL" id="TCC43193.1"/>
    </source>
</evidence>
<accession>A0A4R0J920</accession>
<gene>
    <name evidence="2" type="ORF">E0H50_01525</name>
</gene>
<comment type="caution">
    <text evidence="2">The sequence shown here is derived from an EMBL/GenBank/DDBJ whole genome shotgun (WGS) entry which is preliminary data.</text>
</comment>
<organism evidence="2 3">
    <name type="scientific">Kribbella sindirgiensis</name>
    <dbReference type="NCBI Taxonomy" id="1124744"/>
    <lineage>
        <taxon>Bacteria</taxon>
        <taxon>Bacillati</taxon>
        <taxon>Actinomycetota</taxon>
        <taxon>Actinomycetes</taxon>
        <taxon>Propionibacteriales</taxon>
        <taxon>Kribbellaceae</taxon>
        <taxon>Kribbella</taxon>
    </lineage>
</organism>
<dbReference type="AlphaFoldDB" id="A0A4R0J920"/>
<sequence>MGGMMSGFSQQIVDDENDPIERIRIDIGSGLVEITANADGKGTAVSVDVDSGPEEDVTVEVVDGELIVEGPQRNVRRGPEIQVRIATSAVLDARVKTGSGDITADVPLGSARLSTGSGDVRLTRVENELGVNTGSGDVKVESAAGAVRAGTGSGSIDIEEAGDALGLSTGSGDVTIGDAAGPTSVKVGSGDITIERIRDHSVATSGSGDVKVEIADGPSVQAETARGDVQIGVPDGLPTYLDLKTVTGRIRCDLEPGQKPAEGDRALMLRARTVSGDITVVKV</sequence>
<feature type="domain" description="DUF4097" evidence="1">
    <location>
        <begin position="33"/>
        <end position="233"/>
    </location>
</feature>
<evidence type="ECO:0000259" key="1">
    <source>
        <dbReference type="Pfam" id="PF13349"/>
    </source>
</evidence>
<dbReference type="Pfam" id="PF13349">
    <property type="entry name" value="DUF4097"/>
    <property type="match status" value="1"/>
</dbReference>
<dbReference type="Proteomes" id="UP000292695">
    <property type="component" value="Unassembled WGS sequence"/>
</dbReference>
<protein>
    <recommendedName>
        <fullName evidence="1">DUF4097 domain-containing protein</fullName>
    </recommendedName>
</protein>
<dbReference type="InterPro" id="IPR025164">
    <property type="entry name" value="Toastrack_DUF4097"/>
</dbReference>
<name>A0A4R0J920_9ACTN</name>
<dbReference type="OrthoDB" id="3252095at2"/>
<dbReference type="Gene3D" id="2.160.20.120">
    <property type="match status" value="1"/>
</dbReference>
<dbReference type="PANTHER" id="PTHR34094">
    <property type="match status" value="1"/>
</dbReference>
<dbReference type="PANTHER" id="PTHR34094:SF1">
    <property type="entry name" value="PROTEIN FAM185A"/>
    <property type="match status" value="1"/>
</dbReference>
<reference evidence="2 3" key="1">
    <citation type="submission" date="2019-02" db="EMBL/GenBank/DDBJ databases">
        <title>Kribbella capetownensis sp. nov. and Kribbella speibonae sp. nov., isolated from soil.</title>
        <authorList>
            <person name="Curtis S.M."/>
            <person name="Norton I."/>
            <person name="Everest G.J."/>
            <person name="Meyers P.R."/>
        </authorList>
    </citation>
    <scope>NUCLEOTIDE SEQUENCE [LARGE SCALE GENOMIC DNA]</scope>
    <source>
        <strain evidence="2 3">DSM 27082</strain>
    </source>
</reference>
<keyword evidence="3" id="KW-1185">Reference proteome</keyword>
<dbReference type="EMBL" id="SJKA01000001">
    <property type="protein sequence ID" value="TCC43193.1"/>
    <property type="molecule type" value="Genomic_DNA"/>
</dbReference>